<dbReference type="HOGENOM" id="CLU_279659_0_0_1"/>
<feature type="region of interest" description="Disordered" evidence="2">
    <location>
        <begin position="1057"/>
        <end position="1087"/>
    </location>
</feature>
<feature type="region of interest" description="Disordered" evidence="2">
    <location>
        <begin position="604"/>
        <end position="812"/>
    </location>
</feature>
<feature type="compositionally biased region" description="Polar residues" evidence="2">
    <location>
        <begin position="260"/>
        <end position="270"/>
    </location>
</feature>
<evidence type="ECO:0000313" key="3">
    <source>
        <dbReference type="EMBL" id="KDR78694.1"/>
    </source>
</evidence>
<reference evidence="4" key="1">
    <citation type="journal article" date="2014" name="Proc. Natl. Acad. Sci. U.S.A.">
        <title>Extensive sampling of basidiomycete genomes demonstrates inadequacy of the white-rot/brown-rot paradigm for wood decay fungi.</title>
        <authorList>
            <person name="Riley R."/>
            <person name="Salamov A.A."/>
            <person name="Brown D.W."/>
            <person name="Nagy L.G."/>
            <person name="Floudas D."/>
            <person name="Held B.W."/>
            <person name="Levasseur A."/>
            <person name="Lombard V."/>
            <person name="Morin E."/>
            <person name="Otillar R."/>
            <person name="Lindquist E.A."/>
            <person name="Sun H."/>
            <person name="LaButti K.M."/>
            <person name="Schmutz J."/>
            <person name="Jabbour D."/>
            <person name="Luo H."/>
            <person name="Baker S.E."/>
            <person name="Pisabarro A.G."/>
            <person name="Walton J.D."/>
            <person name="Blanchette R.A."/>
            <person name="Henrissat B."/>
            <person name="Martin F."/>
            <person name="Cullen D."/>
            <person name="Hibbett D.S."/>
            <person name="Grigoriev I.V."/>
        </authorList>
    </citation>
    <scope>NUCLEOTIDE SEQUENCE [LARGE SCALE GENOMIC DNA]</scope>
    <source>
        <strain evidence="4">CBS 339.88</strain>
    </source>
</reference>
<dbReference type="PANTHER" id="PTHR13275">
    <property type="entry name" value="YL-1 PROTEIN TRANSCRIPTION FACTOR-LIKE 1"/>
    <property type="match status" value="1"/>
</dbReference>
<keyword evidence="1" id="KW-0175">Coiled coil</keyword>
<feature type="compositionally biased region" description="Acidic residues" evidence="2">
    <location>
        <begin position="735"/>
        <end position="767"/>
    </location>
</feature>
<evidence type="ECO:0000313" key="4">
    <source>
        <dbReference type="Proteomes" id="UP000027222"/>
    </source>
</evidence>
<feature type="region of interest" description="Disordered" evidence="2">
    <location>
        <begin position="395"/>
        <end position="415"/>
    </location>
</feature>
<dbReference type="OrthoDB" id="2915272at2759"/>
<gene>
    <name evidence="3" type="ORF">GALMADRAFT_1364983</name>
</gene>
<accession>A0A067TFK2</accession>
<sequence length="1126" mass="128049">MFDASIRSDAGMSLEKDDEAICVVTLLYADNAAMDPRLASSVTKVHFDKGCTMNFGFVVAVWKRWDVGLEEKLMSTSVAHIDLTNEWQSVGGVGDGDIKVFVGCKASLGDEVGARHSNIVTERKVTSQNRLRTLFWFREGARGIPNVKCAPLPPIFLLRQTTMYERQEDPMDDRQEDPMEDPMDDQDDDHNLNVSRAGSVYLDAEDHNLNVSRAGSVYLDAEDHNSNASRAGSVYLDADDHNSNASRAESVRLDPDDNSENGPMSAQTTPRPLHSKLPTNPAAFALSSGRNGPRHPIHSQVPTTSHFGVSSFLGPPDSIRARSTDPRARPGPSTGVPPAFQAQGHYTFSDAFSRGLPRLGPITRHHRDINMDMVLGSNPWEESSVLDPDSPLNQTNALVTPTPKRPKVFKDLEPEPIYPLPTQRVRQANATLVKMNSNYRTELNNHLDPTGTFQKGLLATFRADAESMLNTVQQEHEQRMRKLEHDYEVKEKELEAKAKELHAEAERLKRESEAKMEVEQQQQQVSMREQQENDLRRAEELETVKALIARQVEEANERITQELEDEKAKAADQERRRVALEQEIEEARRAKRQTEKLLTDRLEEFQAKKDEEIAAAIQRQNRMNSGKERNKASSSTMGTKGPANKGKEREVSDEGPPSNKSASTKPPHRDQNRQPPDSTEIRPEDVDDCEPPEDEVLDKRPKPQCRQTQGLSWAAIKSKKSKQYAQERPVLEASEAVDEDVDMSEPEENSNETDDGESDDERDDDEAPLAKGALKKLLREVLKGQTKRGGRKSDTTRGRRSKVDPVEEEKKMDQKWERTSYCRLVGTVMKEMFGVQSVEEYAVHEPAESRHVRLFDREEKDGPDEDDLRIDMRGKISSSWNTRVMEILLDAVLERKRKGTAWDDLPDRSDDYLMEIIQVQLERARTTWRNAQPKLLESGEVESLNEVEKRMIESKEVTEKMKRANMRRIHRHDRRVETIKRTIERKRDEGATDIAIWEWLETLVTQLGPEGMSSDESDIDDNTGTEVLYVRSLNWRRSAEKELDFIDKQRRTDRELFSNKGSKPTLRLRKSGYGNTRRNPPKGKSKSLFDKHFLANYKNAKSLKLKKGDGETLQWLNIGVHSMSKK</sequence>
<feature type="compositionally biased region" description="Acidic residues" evidence="2">
    <location>
        <begin position="685"/>
        <end position="696"/>
    </location>
</feature>
<organism evidence="3 4">
    <name type="scientific">Galerina marginata (strain CBS 339.88)</name>
    <dbReference type="NCBI Taxonomy" id="685588"/>
    <lineage>
        <taxon>Eukaryota</taxon>
        <taxon>Fungi</taxon>
        <taxon>Dikarya</taxon>
        <taxon>Basidiomycota</taxon>
        <taxon>Agaricomycotina</taxon>
        <taxon>Agaricomycetes</taxon>
        <taxon>Agaricomycetidae</taxon>
        <taxon>Agaricales</taxon>
        <taxon>Agaricineae</taxon>
        <taxon>Strophariaceae</taxon>
        <taxon>Galerina</taxon>
    </lineage>
</organism>
<keyword evidence="4" id="KW-1185">Reference proteome</keyword>
<feature type="compositionally biased region" description="Basic and acidic residues" evidence="2">
    <location>
        <begin position="319"/>
        <end position="328"/>
    </location>
</feature>
<evidence type="ECO:0000256" key="1">
    <source>
        <dbReference type="SAM" id="Coils"/>
    </source>
</evidence>
<name>A0A067TFK2_GALM3</name>
<feature type="coiled-coil region" evidence="1">
    <location>
        <begin position="473"/>
        <end position="604"/>
    </location>
</feature>
<protein>
    <submittedName>
        <fullName evidence="3">Uncharacterized protein</fullName>
    </submittedName>
</protein>
<dbReference type="STRING" id="685588.A0A067TFK2"/>
<feature type="compositionally biased region" description="Basic and acidic residues" evidence="2">
    <location>
        <begin position="791"/>
        <end position="812"/>
    </location>
</feature>
<dbReference type="EMBL" id="KL142374">
    <property type="protein sequence ID" value="KDR78694.1"/>
    <property type="molecule type" value="Genomic_DNA"/>
</dbReference>
<feature type="compositionally biased region" description="Acidic residues" evidence="2">
    <location>
        <begin position="178"/>
        <end position="188"/>
    </location>
</feature>
<feature type="region of interest" description="Disordered" evidence="2">
    <location>
        <begin position="233"/>
        <end position="342"/>
    </location>
</feature>
<dbReference type="AlphaFoldDB" id="A0A067TFK2"/>
<dbReference type="Proteomes" id="UP000027222">
    <property type="component" value="Unassembled WGS sequence"/>
</dbReference>
<feature type="region of interest" description="Disordered" evidence="2">
    <location>
        <begin position="169"/>
        <end position="192"/>
    </location>
</feature>
<evidence type="ECO:0000256" key="2">
    <source>
        <dbReference type="SAM" id="MobiDB-lite"/>
    </source>
</evidence>
<dbReference type="GO" id="GO:0005634">
    <property type="term" value="C:nucleus"/>
    <property type="evidence" value="ECO:0007669"/>
    <property type="project" value="TreeGrafter"/>
</dbReference>
<proteinExistence type="predicted"/>
<dbReference type="PANTHER" id="PTHR13275:SF4">
    <property type="entry name" value="VACUOLAR PROTEIN SORTING-ASSOCIATED PROTEIN 72 HOMOLOG"/>
    <property type="match status" value="1"/>
</dbReference>